<protein>
    <submittedName>
        <fullName evidence="5">Electron transfer flavoprotein subunit alpha/FixB family protein</fullName>
    </submittedName>
</protein>
<keyword evidence="2" id="KW-0813">Transport</keyword>
<evidence type="ECO:0000256" key="3">
    <source>
        <dbReference type="PIRSR" id="PIRSR000089-1"/>
    </source>
</evidence>
<evidence type="ECO:0000256" key="1">
    <source>
        <dbReference type="ARBA" id="ARBA00005817"/>
    </source>
</evidence>
<keyword evidence="3" id="KW-0274">FAD</keyword>
<dbReference type="Gene3D" id="3.40.50.1220">
    <property type="entry name" value="TPP-binding domain"/>
    <property type="match status" value="1"/>
</dbReference>
<proteinExistence type="inferred from homology"/>
<sequence>MSVLVLVEHTEGTIKKKSFEAVQYAAGIAKQQNTSVTALVLGTVADGEMTALGQYGAQKVLHVADARLNELHGRAYAAAVTAAAQKEGSKVIVTLNDVNGRAVAPRVAVKLQAGLVAGALSYPDTEKGFVVKKTVFSGKAFAFVDVTSPVKVIMLMPNTFQLQKVDGTATVEKLDVAFGDKAFGVTVKEVNKVKGEVPLAEAELVVSGGRGMKGPENWGLIEDLAKELGAATACSRPVADSHWRPHHEHVGQTGGTIRPNLYIAVGISGAIQHLAGVNGSKTIVVINKDPEAPFFKAATYGVVGDAMEILPRLTTAVKKFKENHK</sequence>
<evidence type="ECO:0000313" key="6">
    <source>
        <dbReference type="Proteomes" id="UP000505355"/>
    </source>
</evidence>
<dbReference type="PIRSF" id="PIRSF000089">
    <property type="entry name" value="Electra_flavoP_a"/>
    <property type="match status" value="1"/>
</dbReference>
<keyword evidence="6" id="KW-1185">Reference proteome</keyword>
<dbReference type="SUPFAM" id="SSF52402">
    <property type="entry name" value="Adenine nucleotide alpha hydrolases-like"/>
    <property type="match status" value="1"/>
</dbReference>
<dbReference type="InterPro" id="IPR014729">
    <property type="entry name" value="Rossmann-like_a/b/a_fold"/>
</dbReference>
<dbReference type="Pfam" id="PF01012">
    <property type="entry name" value="ETF"/>
    <property type="match status" value="1"/>
</dbReference>
<dbReference type="PANTHER" id="PTHR43153:SF1">
    <property type="entry name" value="ELECTRON TRANSFER FLAVOPROTEIN SUBUNIT ALPHA, MITOCHONDRIAL"/>
    <property type="match status" value="1"/>
</dbReference>
<name>A0A7D4UEW6_9SPHI</name>
<comment type="similarity">
    <text evidence="1">Belongs to the ETF alpha-subunit/FixB family.</text>
</comment>
<dbReference type="InterPro" id="IPR029035">
    <property type="entry name" value="DHS-like_NAD/FAD-binding_dom"/>
</dbReference>
<dbReference type="SUPFAM" id="SSF52467">
    <property type="entry name" value="DHS-like NAD/FAD-binding domain"/>
    <property type="match status" value="1"/>
</dbReference>
<feature type="domain" description="Electron transfer flavoprotein alpha/beta-subunit N-terminal" evidence="4">
    <location>
        <begin position="3"/>
        <end position="187"/>
    </location>
</feature>
<feature type="binding site" evidence="3">
    <location>
        <position position="287"/>
    </location>
    <ligand>
        <name>FAD</name>
        <dbReference type="ChEBI" id="CHEBI:57692"/>
    </ligand>
</feature>
<dbReference type="EMBL" id="CP054139">
    <property type="protein sequence ID" value="QKJ29516.1"/>
    <property type="molecule type" value="Genomic_DNA"/>
</dbReference>
<dbReference type="RefSeq" id="WP_173414208.1">
    <property type="nucleotide sequence ID" value="NZ_CP054139.1"/>
</dbReference>
<gene>
    <name evidence="5" type="ORF">HQ865_07020</name>
</gene>
<evidence type="ECO:0000259" key="4">
    <source>
        <dbReference type="SMART" id="SM00893"/>
    </source>
</evidence>
<dbReference type="Pfam" id="PF00766">
    <property type="entry name" value="ETF_alpha"/>
    <property type="match status" value="1"/>
</dbReference>
<dbReference type="InterPro" id="IPR014730">
    <property type="entry name" value="ETF_a/b_N"/>
</dbReference>
<dbReference type="Proteomes" id="UP000505355">
    <property type="component" value="Chromosome"/>
</dbReference>
<evidence type="ECO:0000256" key="2">
    <source>
        <dbReference type="ARBA" id="ARBA00022982"/>
    </source>
</evidence>
<organism evidence="5 6">
    <name type="scientific">Mucilaginibacter mali</name>
    <dbReference type="NCBI Taxonomy" id="2740462"/>
    <lineage>
        <taxon>Bacteria</taxon>
        <taxon>Pseudomonadati</taxon>
        <taxon>Bacteroidota</taxon>
        <taxon>Sphingobacteriia</taxon>
        <taxon>Sphingobacteriales</taxon>
        <taxon>Sphingobacteriaceae</taxon>
        <taxon>Mucilaginibacter</taxon>
    </lineage>
</organism>
<evidence type="ECO:0000313" key="5">
    <source>
        <dbReference type="EMBL" id="QKJ29516.1"/>
    </source>
</evidence>
<dbReference type="KEGG" id="mmab:HQ865_07020"/>
<keyword evidence="3" id="KW-0285">Flavoprotein</keyword>
<dbReference type="PANTHER" id="PTHR43153">
    <property type="entry name" value="ELECTRON TRANSFER FLAVOPROTEIN ALPHA"/>
    <property type="match status" value="1"/>
</dbReference>
<dbReference type="SMART" id="SM00893">
    <property type="entry name" value="ETF"/>
    <property type="match status" value="1"/>
</dbReference>
<dbReference type="AlphaFoldDB" id="A0A7D4UEW6"/>
<comment type="cofactor">
    <cofactor evidence="3">
        <name>FAD</name>
        <dbReference type="ChEBI" id="CHEBI:57692"/>
    </cofactor>
    <text evidence="3">Binds 1 FAD per dimer.</text>
</comment>
<feature type="binding site" evidence="3">
    <location>
        <position position="210"/>
    </location>
    <ligand>
        <name>FAD</name>
        <dbReference type="ChEBI" id="CHEBI:57692"/>
    </ligand>
</feature>
<dbReference type="InterPro" id="IPR001308">
    <property type="entry name" value="ETF_a/FixB"/>
</dbReference>
<dbReference type="GO" id="GO:0033539">
    <property type="term" value="P:fatty acid beta-oxidation using acyl-CoA dehydrogenase"/>
    <property type="evidence" value="ECO:0007669"/>
    <property type="project" value="TreeGrafter"/>
</dbReference>
<reference evidence="5 6" key="1">
    <citation type="submission" date="2020-05" db="EMBL/GenBank/DDBJ databases">
        <title>Mucilaginibacter mali sp. nov.</title>
        <authorList>
            <person name="Kim H.S."/>
            <person name="Lee K.C."/>
            <person name="Suh M.K."/>
            <person name="Kim J.-S."/>
            <person name="Han K.-I."/>
            <person name="Eom M.K."/>
            <person name="Shin Y.K."/>
            <person name="Lee J.-S."/>
        </authorList>
    </citation>
    <scope>NUCLEOTIDE SEQUENCE [LARGE SCALE GENOMIC DNA]</scope>
    <source>
        <strain evidence="5 6">G2-14</strain>
    </source>
</reference>
<dbReference type="Gene3D" id="3.40.50.620">
    <property type="entry name" value="HUPs"/>
    <property type="match status" value="1"/>
</dbReference>
<dbReference type="GO" id="GO:0050660">
    <property type="term" value="F:flavin adenine dinucleotide binding"/>
    <property type="evidence" value="ECO:0007669"/>
    <property type="project" value="InterPro"/>
</dbReference>
<accession>A0A7D4UEW6</accession>
<dbReference type="GO" id="GO:0009055">
    <property type="term" value="F:electron transfer activity"/>
    <property type="evidence" value="ECO:0007669"/>
    <property type="project" value="InterPro"/>
</dbReference>
<feature type="binding site" evidence="3">
    <location>
        <begin position="266"/>
        <end position="273"/>
    </location>
    <ligand>
        <name>FAD</name>
        <dbReference type="ChEBI" id="CHEBI:57692"/>
    </ligand>
</feature>
<feature type="binding site" evidence="3">
    <location>
        <begin position="235"/>
        <end position="236"/>
    </location>
    <ligand>
        <name>FAD</name>
        <dbReference type="ChEBI" id="CHEBI:57692"/>
    </ligand>
</feature>
<keyword evidence="2" id="KW-0249">Electron transport</keyword>
<dbReference type="InterPro" id="IPR014731">
    <property type="entry name" value="ETF_asu_C"/>
</dbReference>